<feature type="domain" description="AMP-dependent synthetase/ligase" evidence="1">
    <location>
        <begin position="34"/>
        <end position="398"/>
    </location>
</feature>
<name>A0A540WCT8_9ACTN</name>
<evidence type="ECO:0000313" key="3">
    <source>
        <dbReference type="EMBL" id="TQF06788.1"/>
    </source>
</evidence>
<accession>A0A540WCT8</accession>
<dbReference type="Pfam" id="PF00501">
    <property type="entry name" value="AMP-binding"/>
    <property type="match status" value="1"/>
</dbReference>
<dbReference type="Pfam" id="PF13193">
    <property type="entry name" value="AMP-binding_C"/>
    <property type="match status" value="1"/>
</dbReference>
<evidence type="ECO:0000313" key="4">
    <source>
        <dbReference type="Proteomes" id="UP000319103"/>
    </source>
</evidence>
<dbReference type="Proteomes" id="UP000319103">
    <property type="component" value="Unassembled WGS sequence"/>
</dbReference>
<evidence type="ECO:0000259" key="1">
    <source>
        <dbReference type="Pfam" id="PF00501"/>
    </source>
</evidence>
<dbReference type="RefSeq" id="WP_141637195.1">
    <property type="nucleotide sequence ID" value="NZ_VIGB01000003.1"/>
</dbReference>
<gene>
    <name evidence="3" type="ORF">E6W39_37110</name>
</gene>
<protein>
    <submittedName>
        <fullName evidence="3">AMP-binding protein</fullName>
    </submittedName>
</protein>
<dbReference type="PANTHER" id="PTHR43767">
    <property type="entry name" value="LONG-CHAIN-FATTY-ACID--COA LIGASE"/>
    <property type="match status" value="1"/>
</dbReference>
<dbReference type="InterPro" id="IPR000873">
    <property type="entry name" value="AMP-dep_synth/lig_dom"/>
</dbReference>
<dbReference type="GO" id="GO:0016878">
    <property type="term" value="F:acid-thiol ligase activity"/>
    <property type="evidence" value="ECO:0007669"/>
    <property type="project" value="UniProtKB-ARBA"/>
</dbReference>
<evidence type="ECO:0000259" key="2">
    <source>
        <dbReference type="Pfam" id="PF13193"/>
    </source>
</evidence>
<dbReference type="Gene3D" id="3.30.300.30">
    <property type="match status" value="1"/>
</dbReference>
<dbReference type="OrthoDB" id="9803968at2"/>
<dbReference type="Gene3D" id="3.40.50.12780">
    <property type="entry name" value="N-terminal domain of ligase-like"/>
    <property type="match status" value="1"/>
</dbReference>
<dbReference type="SUPFAM" id="SSF56801">
    <property type="entry name" value="Acetyl-CoA synthetase-like"/>
    <property type="match status" value="1"/>
</dbReference>
<comment type="caution">
    <text evidence="3">The sequence shown here is derived from an EMBL/GenBank/DDBJ whole genome shotgun (WGS) entry which is preliminary data.</text>
</comment>
<sequence length="561" mass="61278">MRTAWESIVPPAGLARGYREQGWWRDTTFSDDLRASAAESPDATALLTWRHRESRLVPLSFREFDARADAVAGALWDLGVRRGDVVAYQLPAWWETAVLMVACLRAGAVIAPMGMLFGPYETERVLAATGAVACVVPHEWDGVEHAQRLLEQSPRLPDLRHRIVIGDAAATNAVSLDHAFHGRHPAGGRPYDLAPVAADDVCALLMTSGTTSETQLVAHSANTLYGVPLRRAEPAPAQLPAITAGMSFIAGFLKALRTTSRLTPMLFSDSRDPGSWLDLIERTRVTELWTSPLILRTLSEEQRRRARDVSSLRSIHSFGAPLPQVLLSEVREGLCPVVLNVWGMTECANAIFTVPDDPPEQASRSFGRMGLGGEVRLEPAGRAHHGDVFRLHVRGPAVCLATVGRDSGQLRWSSFQDEGWLDTGDLVEPDGAGGLRFVGRVAERIGDIWRIPVADIEDVLLTHPDIDDVVLVPWPHADGRETACAVVISQTRLELQDVRDHVAGIGFHSSCLPTRIEHVTEFPRTELGKVRRKVLLDKLRERANGVAAAEAAAQPTTPATP</sequence>
<dbReference type="PANTHER" id="PTHR43767:SF1">
    <property type="entry name" value="NONRIBOSOMAL PEPTIDE SYNTHASE PES1 (EUROFUNG)-RELATED"/>
    <property type="match status" value="1"/>
</dbReference>
<feature type="domain" description="AMP-binding enzyme C-terminal" evidence="2">
    <location>
        <begin position="456"/>
        <end position="529"/>
    </location>
</feature>
<dbReference type="EMBL" id="VIGB01000003">
    <property type="protein sequence ID" value="TQF06788.1"/>
    <property type="molecule type" value="Genomic_DNA"/>
</dbReference>
<keyword evidence="4" id="KW-1185">Reference proteome</keyword>
<proteinExistence type="predicted"/>
<reference evidence="3 4" key="1">
    <citation type="submission" date="2019-06" db="EMBL/GenBank/DDBJ databases">
        <title>Description of Kitasatospora acidophila sp. nov. isolated from pine grove soil, and reclassification of Streptomyces novaecaesareae to Kitasatospora novaeceasareae comb. nov.</title>
        <authorList>
            <person name="Kim M.J."/>
        </authorList>
    </citation>
    <scope>NUCLEOTIDE SEQUENCE [LARGE SCALE GENOMIC DNA]</scope>
    <source>
        <strain evidence="3 4">MMS16-CNU292</strain>
    </source>
</reference>
<dbReference type="InterPro" id="IPR050237">
    <property type="entry name" value="ATP-dep_AMP-bd_enzyme"/>
</dbReference>
<dbReference type="InterPro" id="IPR045851">
    <property type="entry name" value="AMP-bd_C_sf"/>
</dbReference>
<dbReference type="AlphaFoldDB" id="A0A540WCT8"/>
<dbReference type="InterPro" id="IPR025110">
    <property type="entry name" value="AMP-bd_C"/>
</dbReference>
<organism evidence="3 4">
    <name type="scientific">Kitasatospora acidiphila</name>
    <dbReference type="NCBI Taxonomy" id="2567942"/>
    <lineage>
        <taxon>Bacteria</taxon>
        <taxon>Bacillati</taxon>
        <taxon>Actinomycetota</taxon>
        <taxon>Actinomycetes</taxon>
        <taxon>Kitasatosporales</taxon>
        <taxon>Streptomycetaceae</taxon>
        <taxon>Kitasatospora</taxon>
    </lineage>
</organism>
<dbReference type="InterPro" id="IPR042099">
    <property type="entry name" value="ANL_N_sf"/>
</dbReference>